<accession>A0A9X2G705</accession>
<protein>
    <submittedName>
        <fullName evidence="2">Uncharacterized protein</fullName>
    </submittedName>
</protein>
<evidence type="ECO:0000313" key="2">
    <source>
        <dbReference type="EMBL" id="MCP2266903.1"/>
    </source>
</evidence>
<evidence type="ECO:0000256" key="1">
    <source>
        <dbReference type="SAM" id="MobiDB-lite"/>
    </source>
</evidence>
<dbReference type="Proteomes" id="UP001139493">
    <property type="component" value="Unassembled WGS sequence"/>
</dbReference>
<keyword evidence="3" id="KW-1185">Reference proteome</keyword>
<evidence type="ECO:0000313" key="3">
    <source>
        <dbReference type="Proteomes" id="UP001139493"/>
    </source>
</evidence>
<organism evidence="2 3">
    <name type="scientific">Promicromonospora thailandica</name>
    <dbReference type="NCBI Taxonomy" id="765201"/>
    <lineage>
        <taxon>Bacteria</taxon>
        <taxon>Bacillati</taxon>
        <taxon>Actinomycetota</taxon>
        <taxon>Actinomycetes</taxon>
        <taxon>Micrococcales</taxon>
        <taxon>Promicromonosporaceae</taxon>
        <taxon>Promicromonospora</taxon>
    </lineage>
</organism>
<name>A0A9X2G705_9MICO</name>
<reference evidence="2" key="1">
    <citation type="submission" date="2022-06" db="EMBL/GenBank/DDBJ databases">
        <title>Genomic Encyclopedia of Archaeal and Bacterial Type Strains, Phase II (KMG-II): from individual species to whole genera.</title>
        <authorList>
            <person name="Goeker M."/>
        </authorList>
    </citation>
    <scope>NUCLEOTIDE SEQUENCE</scope>
    <source>
        <strain evidence="2">DSM 26652</strain>
    </source>
</reference>
<dbReference type="RefSeq" id="WP_253839153.1">
    <property type="nucleotide sequence ID" value="NZ_JAMTCS010000014.1"/>
</dbReference>
<dbReference type="AlphaFoldDB" id="A0A9X2G705"/>
<gene>
    <name evidence="2" type="ORF">APR03_004273</name>
</gene>
<proteinExistence type="predicted"/>
<sequence>MNQHRPTGSPVPGPGSQDGVPRDELAERVAAALRSREPDPAAVDAAAQRIAARVAAAADDRGAVVTPFVRRAGRVAVTGVVTSTIVVAGATAAAAANPYTGFAVAVEHVVQSVGIEWSAMPAGLTREQYDAFWTAGYTAEDQTELAELWSLDDIATKARAGQMILDGQAVPVAPGSADGSAGLPADPAQAARTAFSDAGYEFDDAVELAELWHVSADEAKARAGRMLIEGEQPPLP</sequence>
<feature type="region of interest" description="Disordered" evidence="1">
    <location>
        <begin position="1"/>
        <end position="23"/>
    </location>
</feature>
<dbReference type="EMBL" id="JAMTCS010000014">
    <property type="protein sequence ID" value="MCP2266903.1"/>
    <property type="molecule type" value="Genomic_DNA"/>
</dbReference>
<comment type="caution">
    <text evidence="2">The sequence shown here is derived from an EMBL/GenBank/DDBJ whole genome shotgun (WGS) entry which is preliminary data.</text>
</comment>